<dbReference type="CDD" id="cd05466">
    <property type="entry name" value="PBP2_LTTR_substrate"/>
    <property type="match status" value="1"/>
</dbReference>
<evidence type="ECO:0000313" key="6">
    <source>
        <dbReference type="EMBL" id="GEC12160.1"/>
    </source>
</evidence>
<dbReference type="SUPFAM" id="SSF46785">
    <property type="entry name" value="Winged helix' DNA-binding domain"/>
    <property type="match status" value="1"/>
</dbReference>
<accession>A0ABQ0RK40</accession>
<keyword evidence="4" id="KW-0804">Transcription</keyword>
<dbReference type="Gene3D" id="1.10.10.10">
    <property type="entry name" value="Winged helix-like DNA-binding domain superfamily/Winged helix DNA-binding domain"/>
    <property type="match status" value="1"/>
</dbReference>
<keyword evidence="7" id="KW-1185">Reference proteome</keyword>
<sequence>MEREPLENSISLAQLEAVVMIVDYGSFTAAADILGISQPSLSRRISALERTLGLPVFRASGRDMVLTEIGRSIIPAGRRSLLEVAAIGSIASSTRALATGSLRIAGLPSLVGGIMPEFVGPFHRRHPGVRIEILSVEDGEQLADALRLNRADLAFGVNERIPADLIGKSLRDQQFSAVVSEETEVDPDTGLSAELLNSLTLATLPQGTSIRKITDEVYRSFKATAPRLITTTQRDALVHLSVATGGITLVPRIMASTAVIFGGKQVPLLLPASRPLGVIYRRDEYRNPAVDEFLKFL</sequence>
<feature type="domain" description="HTH lysR-type" evidence="5">
    <location>
        <begin position="10"/>
        <end position="67"/>
    </location>
</feature>
<dbReference type="Proteomes" id="UP000316242">
    <property type="component" value="Unassembled WGS sequence"/>
</dbReference>
<dbReference type="PROSITE" id="PS50931">
    <property type="entry name" value="HTH_LYSR"/>
    <property type="match status" value="1"/>
</dbReference>
<dbReference type="InterPro" id="IPR005119">
    <property type="entry name" value="LysR_subst-bd"/>
</dbReference>
<dbReference type="PRINTS" id="PR00039">
    <property type="entry name" value="HTHLYSR"/>
</dbReference>
<evidence type="ECO:0000256" key="1">
    <source>
        <dbReference type="ARBA" id="ARBA00009437"/>
    </source>
</evidence>
<comment type="caution">
    <text evidence="6">The sequence shown here is derived from an EMBL/GenBank/DDBJ whole genome shotgun (WGS) entry which is preliminary data.</text>
</comment>
<evidence type="ECO:0000256" key="4">
    <source>
        <dbReference type="ARBA" id="ARBA00023163"/>
    </source>
</evidence>
<dbReference type="PANTHER" id="PTHR30126:SF39">
    <property type="entry name" value="HTH-TYPE TRANSCRIPTIONAL REGULATOR CYSL"/>
    <property type="match status" value="1"/>
</dbReference>
<evidence type="ECO:0000259" key="5">
    <source>
        <dbReference type="PROSITE" id="PS50931"/>
    </source>
</evidence>
<evidence type="ECO:0000256" key="3">
    <source>
        <dbReference type="ARBA" id="ARBA00023125"/>
    </source>
</evidence>
<dbReference type="Pfam" id="PF03466">
    <property type="entry name" value="LysR_substrate"/>
    <property type="match status" value="1"/>
</dbReference>
<dbReference type="InterPro" id="IPR000847">
    <property type="entry name" value="LysR_HTH_N"/>
</dbReference>
<keyword evidence="3" id="KW-0238">DNA-binding</keyword>
<protein>
    <submittedName>
        <fullName evidence="6">Transcriptional regulator</fullName>
    </submittedName>
</protein>
<keyword evidence="2" id="KW-0805">Transcription regulation</keyword>
<dbReference type="RefSeq" id="WP_141356930.1">
    <property type="nucleotide sequence ID" value="NZ_BAAAWM010000001.1"/>
</dbReference>
<reference evidence="6 7" key="1">
    <citation type="submission" date="2019-06" db="EMBL/GenBank/DDBJ databases">
        <title>Whole genome shotgun sequence of Glutamicibacter nicotianae NBRC 14234.</title>
        <authorList>
            <person name="Hosoyama A."/>
            <person name="Uohara A."/>
            <person name="Ohji S."/>
            <person name="Ichikawa N."/>
        </authorList>
    </citation>
    <scope>NUCLEOTIDE SEQUENCE [LARGE SCALE GENOMIC DNA]</scope>
    <source>
        <strain evidence="6 7">NBRC 14234</strain>
    </source>
</reference>
<dbReference type="SUPFAM" id="SSF53850">
    <property type="entry name" value="Periplasmic binding protein-like II"/>
    <property type="match status" value="1"/>
</dbReference>
<dbReference type="InterPro" id="IPR036390">
    <property type="entry name" value="WH_DNA-bd_sf"/>
</dbReference>
<evidence type="ECO:0000256" key="2">
    <source>
        <dbReference type="ARBA" id="ARBA00023015"/>
    </source>
</evidence>
<dbReference type="Gene3D" id="3.40.190.290">
    <property type="match status" value="1"/>
</dbReference>
<gene>
    <name evidence="6" type="ORF">ANI01nite_13630</name>
</gene>
<name>A0ABQ0RK40_GLUNI</name>
<comment type="similarity">
    <text evidence="1">Belongs to the LysR transcriptional regulatory family.</text>
</comment>
<dbReference type="Pfam" id="PF00126">
    <property type="entry name" value="HTH_1"/>
    <property type="match status" value="1"/>
</dbReference>
<dbReference type="InterPro" id="IPR036388">
    <property type="entry name" value="WH-like_DNA-bd_sf"/>
</dbReference>
<evidence type="ECO:0000313" key="7">
    <source>
        <dbReference type="Proteomes" id="UP000316242"/>
    </source>
</evidence>
<dbReference type="EMBL" id="BJNE01000004">
    <property type="protein sequence ID" value="GEC12160.1"/>
    <property type="molecule type" value="Genomic_DNA"/>
</dbReference>
<dbReference type="PANTHER" id="PTHR30126">
    <property type="entry name" value="HTH-TYPE TRANSCRIPTIONAL REGULATOR"/>
    <property type="match status" value="1"/>
</dbReference>
<organism evidence="6 7">
    <name type="scientific">Glutamicibacter nicotianae</name>
    <name type="common">Arthrobacter nicotianae</name>
    <dbReference type="NCBI Taxonomy" id="37929"/>
    <lineage>
        <taxon>Bacteria</taxon>
        <taxon>Bacillati</taxon>
        <taxon>Actinomycetota</taxon>
        <taxon>Actinomycetes</taxon>
        <taxon>Micrococcales</taxon>
        <taxon>Micrococcaceae</taxon>
        <taxon>Glutamicibacter</taxon>
    </lineage>
</organism>
<proteinExistence type="inferred from homology"/>